<dbReference type="PROSITE" id="PS51819">
    <property type="entry name" value="VOC"/>
    <property type="match status" value="1"/>
</dbReference>
<feature type="domain" description="VOC" evidence="1">
    <location>
        <begin position="1"/>
        <end position="74"/>
    </location>
</feature>
<comment type="caution">
    <text evidence="2">The sequence shown here is derived from an EMBL/GenBank/DDBJ whole genome shotgun (WGS) entry which is preliminary data.</text>
</comment>
<proteinExistence type="predicted"/>
<evidence type="ECO:0000313" key="3">
    <source>
        <dbReference type="Proteomes" id="UP001180081"/>
    </source>
</evidence>
<dbReference type="Proteomes" id="UP001180081">
    <property type="component" value="Unassembled WGS sequence"/>
</dbReference>
<keyword evidence="3" id="KW-1185">Reference proteome</keyword>
<name>A0ABT8B6S1_9NEIS</name>
<dbReference type="PANTHER" id="PTHR34109:SF1">
    <property type="entry name" value="VOC DOMAIN-CONTAINING PROTEIN"/>
    <property type="match status" value="1"/>
</dbReference>
<protein>
    <submittedName>
        <fullName evidence="2">VOC family protein</fullName>
    </submittedName>
</protein>
<evidence type="ECO:0000313" key="2">
    <source>
        <dbReference type="EMBL" id="MDN3577199.1"/>
    </source>
</evidence>
<reference evidence="2" key="1">
    <citation type="journal article" date="2014" name="Int. J. Syst. Evol. Microbiol.">
        <title>Complete genome of a new Firmicutes species belonging to the dominant human colonic microbiota ('Ruminococcus bicirculans') reveals two chromosomes and a selective capacity to utilize plant glucans.</title>
        <authorList>
            <consortium name="NISC Comparative Sequencing Program"/>
            <person name="Wegmann U."/>
            <person name="Louis P."/>
            <person name="Goesmann A."/>
            <person name="Henrissat B."/>
            <person name="Duncan S.H."/>
            <person name="Flint H.J."/>
        </authorList>
    </citation>
    <scope>NUCLEOTIDE SEQUENCE</scope>
    <source>
        <strain evidence="2">CECT 7703</strain>
    </source>
</reference>
<sequence length="95" mass="10496">MLSDEFPAWGAISPHTLKGRTSTLMFYVEDVDAMVAQAVDAGGSLDRPVADQFYGDRVGSVSDPFGHSWHIATHLEDLTEAELQERMKTWSAENP</sequence>
<dbReference type="Pfam" id="PF00903">
    <property type="entry name" value="Glyoxalase"/>
    <property type="match status" value="1"/>
</dbReference>
<dbReference type="PANTHER" id="PTHR34109">
    <property type="entry name" value="BNAUNNG04460D PROTEIN-RELATED"/>
    <property type="match status" value="1"/>
</dbReference>
<reference evidence="2" key="2">
    <citation type="submission" date="2023-06" db="EMBL/GenBank/DDBJ databases">
        <authorList>
            <person name="Lucena T."/>
            <person name="Sun Q."/>
        </authorList>
    </citation>
    <scope>NUCLEOTIDE SEQUENCE</scope>
    <source>
        <strain evidence="2">CECT 7703</strain>
    </source>
</reference>
<dbReference type="InterPro" id="IPR029068">
    <property type="entry name" value="Glyas_Bleomycin-R_OHBP_Dase"/>
</dbReference>
<dbReference type="EMBL" id="JAUFPU010000008">
    <property type="protein sequence ID" value="MDN3577199.1"/>
    <property type="molecule type" value="Genomic_DNA"/>
</dbReference>
<dbReference type="InterPro" id="IPR037523">
    <property type="entry name" value="VOC_core"/>
</dbReference>
<accession>A0ABT8B6S1</accession>
<organism evidence="2 3">
    <name type="scientific">Chitinimonas viridis</name>
    <dbReference type="NCBI Taxonomy" id="664880"/>
    <lineage>
        <taxon>Bacteria</taxon>
        <taxon>Pseudomonadati</taxon>
        <taxon>Pseudomonadota</taxon>
        <taxon>Betaproteobacteria</taxon>
        <taxon>Neisseriales</taxon>
        <taxon>Chitinibacteraceae</taxon>
        <taxon>Chitinimonas</taxon>
    </lineage>
</organism>
<evidence type="ECO:0000259" key="1">
    <source>
        <dbReference type="PROSITE" id="PS51819"/>
    </source>
</evidence>
<dbReference type="RefSeq" id="WP_290332669.1">
    <property type="nucleotide sequence ID" value="NZ_JAUFPU010000008.1"/>
</dbReference>
<dbReference type="InterPro" id="IPR004360">
    <property type="entry name" value="Glyas_Fos-R_dOase_dom"/>
</dbReference>
<dbReference type="Gene3D" id="3.30.720.110">
    <property type="match status" value="1"/>
</dbReference>
<dbReference type="SUPFAM" id="SSF54593">
    <property type="entry name" value="Glyoxalase/Bleomycin resistance protein/Dihydroxybiphenyl dioxygenase"/>
    <property type="match status" value="1"/>
</dbReference>
<gene>
    <name evidence="2" type="ORF">QWZ03_10510</name>
</gene>